<dbReference type="EMBL" id="JABJVM010000026">
    <property type="protein sequence ID" value="MBA3927780.1"/>
    <property type="molecule type" value="Genomic_DNA"/>
</dbReference>
<keyword evidence="2" id="KW-1185">Reference proteome</keyword>
<reference evidence="1 2" key="1">
    <citation type="submission" date="2020-05" db="EMBL/GenBank/DDBJ databases">
        <authorList>
            <person name="Carlin C.R."/>
        </authorList>
    </citation>
    <scope>NUCLEOTIDE SEQUENCE [LARGE SCALE GENOMIC DNA]</scope>
    <source>
        <strain evidence="1 2">FSL W9-0585</strain>
    </source>
</reference>
<evidence type="ECO:0000313" key="1">
    <source>
        <dbReference type="EMBL" id="MBA3927780.1"/>
    </source>
</evidence>
<name>A0A7W1YHF0_9LIST</name>
<proteinExistence type="predicted"/>
<comment type="caution">
    <text evidence="1">The sequence shown here is derived from an EMBL/GenBank/DDBJ whole genome shotgun (WGS) entry which is preliminary data.</text>
</comment>
<evidence type="ECO:0000313" key="2">
    <source>
        <dbReference type="Proteomes" id="UP000548787"/>
    </source>
</evidence>
<gene>
    <name evidence="1" type="ORF">HPK16_15695</name>
</gene>
<accession>A0A7W1YHF0</accession>
<dbReference type="Proteomes" id="UP000548787">
    <property type="component" value="Unassembled WGS sequence"/>
</dbReference>
<dbReference type="AlphaFoldDB" id="A0A7W1YHF0"/>
<dbReference type="RefSeq" id="WP_181677847.1">
    <property type="nucleotide sequence ID" value="NZ_JABJVM010000026.1"/>
</dbReference>
<reference evidence="1 2" key="2">
    <citation type="submission" date="2020-08" db="EMBL/GenBank/DDBJ databases">
        <title>Listeria ohnekaius sp. nov. and Listeria portnoyii sp. nov. isolated from non-agricultural and natural environments.</title>
        <authorList>
            <person name="Weller D."/>
            <person name="Belias A.M."/>
            <person name="Liao J."/>
            <person name="Guo S."/>
            <person name="Orsi R.H."/>
            <person name="Wiedmann M."/>
        </authorList>
    </citation>
    <scope>NUCLEOTIDE SEQUENCE [LARGE SCALE GENOMIC DNA]</scope>
    <source>
        <strain evidence="1 2">FSL W9-0585</strain>
    </source>
</reference>
<organism evidence="1 2">
    <name type="scientific">Listeria rustica</name>
    <dbReference type="NCBI Taxonomy" id="2713503"/>
    <lineage>
        <taxon>Bacteria</taxon>
        <taxon>Bacillati</taxon>
        <taxon>Bacillota</taxon>
        <taxon>Bacilli</taxon>
        <taxon>Bacillales</taxon>
        <taxon>Listeriaceae</taxon>
        <taxon>Listeria</taxon>
    </lineage>
</organism>
<sequence>MTSLEALFDLLHGVMKNQEKQALKAIYRLFIARIDWNKAEDTLHVELNIDQATFAHLFVQEEEVRSIPERASSLRLLEKALPISVRI</sequence>
<protein>
    <submittedName>
        <fullName evidence="1">Uncharacterized protein</fullName>
    </submittedName>
</protein>